<evidence type="ECO:0000313" key="7">
    <source>
        <dbReference type="Proteomes" id="UP000429181"/>
    </source>
</evidence>
<dbReference type="InterPro" id="IPR028122">
    <property type="entry name" value="FAM24"/>
</dbReference>
<reference evidence="6" key="2">
    <citation type="submission" date="2025-08" db="UniProtKB">
        <authorList>
            <consortium name="Ensembl"/>
        </authorList>
    </citation>
    <scope>IDENTIFICATION</scope>
</reference>
<dbReference type="Pfam" id="PF15193">
    <property type="entry name" value="FAM24"/>
    <property type="match status" value="1"/>
</dbReference>
<accession>A0A4W2GL58</accession>
<dbReference type="AlphaFoldDB" id="A0A4W2GL58"/>
<comment type="similarity">
    <text evidence="2">Belongs to the FAM24 family.</text>
</comment>
<feature type="transmembrane region" description="Helical" evidence="5">
    <location>
        <begin position="6"/>
        <end position="24"/>
    </location>
</feature>
<evidence type="ECO:0000256" key="4">
    <source>
        <dbReference type="ARBA" id="ARBA00022729"/>
    </source>
</evidence>
<dbReference type="GO" id="GO:0005576">
    <property type="term" value="C:extracellular region"/>
    <property type="evidence" value="ECO:0007669"/>
    <property type="project" value="UniProtKB-SubCell"/>
</dbReference>
<evidence type="ECO:0000256" key="3">
    <source>
        <dbReference type="ARBA" id="ARBA00022525"/>
    </source>
</evidence>
<name>A0A4W2GL58_BOBOX</name>
<organism evidence="6 7">
    <name type="scientific">Bos indicus x Bos taurus</name>
    <name type="common">Hybrid cattle</name>
    <dbReference type="NCBI Taxonomy" id="30522"/>
    <lineage>
        <taxon>Eukaryota</taxon>
        <taxon>Metazoa</taxon>
        <taxon>Chordata</taxon>
        <taxon>Craniata</taxon>
        <taxon>Vertebrata</taxon>
        <taxon>Euteleostomi</taxon>
        <taxon>Mammalia</taxon>
        <taxon>Eutheria</taxon>
        <taxon>Laurasiatheria</taxon>
        <taxon>Artiodactyla</taxon>
        <taxon>Ruminantia</taxon>
        <taxon>Pecora</taxon>
        <taxon>Bovidae</taxon>
        <taxon>Bovinae</taxon>
        <taxon>Bos</taxon>
    </lineage>
</organism>
<protein>
    <recommendedName>
        <fullName evidence="8">Family with sequence similarity 24 member A</fullName>
    </recommendedName>
</protein>
<reference evidence="6 7" key="1">
    <citation type="submission" date="2018-11" db="EMBL/GenBank/DDBJ databases">
        <title>Haplotype-resolved cattle genomes.</title>
        <authorList>
            <person name="Low W.Y."/>
            <person name="Tearle R."/>
            <person name="Bickhart D.M."/>
            <person name="Rosen B.D."/>
            <person name="Koren S."/>
            <person name="Rhie A."/>
            <person name="Hiendleder S."/>
            <person name="Phillippy A.M."/>
            <person name="Smith T.P.L."/>
            <person name="Williams J.L."/>
        </authorList>
    </citation>
    <scope>NUCLEOTIDE SEQUENCE [LARGE SCALE GENOMIC DNA]</scope>
</reference>
<evidence type="ECO:0000256" key="1">
    <source>
        <dbReference type="ARBA" id="ARBA00004613"/>
    </source>
</evidence>
<proteinExistence type="inferred from homology"/>
<dbReference type="PANTHER" id="PTHR35860">
    <property type="entry name" value="PROTEIN FAM24B"/>
    <property type="match status" value="1"/>
</dbReference>
<comment type="subcellular location">
    <subcellularLocation>
        <location evidence="1">Secreted</location>
    </subcellularLocation>
</comment>
<evidence type="ECO:0000313" key="6">
    <source>
        <dbReference type="Ensembl" id="ENSBIXP00005018735.1"/>
    </source>
</evidence>
<evidence type="ECO:0000256" key="5">
    <source>
        <dbReference type="SAM" id="Phobius"/>
    </source>
</evidence>
<keyword evidence="4" id="KW-0732">Signal</keyword>
<sequence length="89" mass="9388">MFCIGGAILLAMLVLMAVVICLYYKVANAMPKVPVCLALKNNPATVNPDKVSAALTTGSYPSLQCCDECNLYPGFDALPPCCCNVNEGL</sequence>
<dbReference type="PANTHER" id="PTHR35860:SF1">
    <property type="entry name" value="PROTEIN FAM24A"/>
    <property type="match status" value="1"/>
</dbReference>
<evidence type="ECO:0008006" key="8">
    <source>
        <dbReference type="Google" id="ProtNLM"/>
    </source>
</evidence>
<dbReference type="Ensembl" id="ENSBIXT00005031239.1">
    <property type="protein sequence ID" value="ENSBIXP00005018735.1"/>
    <property type="gene ID" value="ENSBIXG00005003736.1"/>
</dbReference>
<dbReference type="GeneTree" id="ENSGT00940000163005"/>
<keyword evidence="5" id="KW-0472">Membrane</keyword>
<dbReference type="Proteomes" id="UP000429181">
    <property type="component" value="Chromosome 26"/>
</dbReference>
<keyword evidence="3" id="KW-0964">Secreted</keyword>
<keyword evidence="5" id="KW-0812">Transmembrane</keyword>
<evidence type="ECO:0000256" key="2">
    <source>
        <dbReference type="ARBA" id="ARBA00007386"/>
    </source>
</evidence>
<keyword evidence="5" id="KW-1133">Transmembrane helix</keyword>